<comment type="caution">
    <text evidence="3">The sequence shown here is derived from an EMBL/GenBank/DDBJ whole genome shotgun (WGS) entry which is preliminary data.</text>
</comment>
<evidence type="ECO:0000256" key="2">
    <source>
        <dbReference type="SAM" id="MobiDB-lite"/>
    </source>
</evidence>
<keyword evidence="4" id="KW-1185">Reference proteome</keyword>
<reference evidence="3 4" key="1">
    <citation type="submission" date="2020-02" db="EMBL/GenBank/DDBJ databases">
        <title>Characterization of phylogenetic diversity of novel bifidobacterial species isolated in Czech ZOOs.</title>
        <authorList>
            <person name="Lugli G.A."/>
            <person name="Vera N.B."/>
            <person name="Ventura M."/>
        </authorList>
    </citation>
    <scope>NUCLEOTIDE SEQUENCE [LARGE SCALE GENOMIC DNA]</scope>
    <source>
        <strain evidence="3 4">DSM 109960</strain>
    </source>
</reference>
<feature type="region of interest" description="Disordered" evidence="2">
    <location>
        <begin position="127"/>
        <end position="162"/>
    </location>
</feature>
<protein>
    <submittedName>
        <fullName evidence="3">Uncharacterized protein</fullName>
    </submittedName>
</protein>
<feature type="coiled-coil region" evidence="1">
    <location>
        <begin position="555"/>
        <end position="586"/>
    </location>
</feature>
<organism evidence="3 4">
    <name type="scientific">Bifidobacterium erythrocebi</name>
    <dbReference type="NCBI Taxonomy" id="2675325"/>
    <lineage>
        <taxon>Bacteria</taxon>
        <taxon>Bacillati</taxon>
        <taxon>Actinomycetota</taxon>
        <taxon>Actinomycetes</taxon>
        <taxon>Bifidobacteriales</taxon>
        <taxon>Bifidobacteriaceae</taxon>
        <taxon>Bifidobacterium</taxon>
    </lineage>
</organism>
<proteinExistence type="predicted"/>
<evidence type="ECO:0000313" key="4">
    <source>
        <dbReference type="Proteomes" id="UP000529710"/>
    </source>
</evidence>
<dbReference type="EMBL" id="JAAIIF010000008">
    <property type="protein sequence ID" value="NMM96236.1"/>
    <property type="molecule type" value="Genomic_DNA"/>
</dbReference>
<feature type="compositionally biased region" description="Low complexity" evidence="2">
    <location>
        <begin position="308"/>
        <end position="328"/>
    </location>
</feature>
<evidence type="ECO:0000256" key="1">
    <source>
        <dbReference type="SAM" id="Coils"/>
    </source>
</evidence>
<sequence>MANSFDGATISDMLQLAEFTSWLRRSSRDQACVLVSQKQDGKPVVPIDGIRKTVGARAATVLLSNTVQHSARNQLGTLNAYHGAIRVFPAGDEWTHDPRLVRFIRSDLSPTEFLESIDEQLNIMAEKAAQPSPKAPQSVPAGSWKASSRRTAAPNEAAMEPERPSLADVRGAYKLYRIDAEHAALCRDFILSKSREIPCILVSKAEGEARPYLDINELLDEIEDDAAVLEITDQKTSDLLNAWLPSWARAYDGACRFLPPHASNAGARLRRLESPESSPQAVAVLSELVLNAAYRDGYTVGGDADTRNTNNAGNPSTANTPANAAGSTKHARSAQEPMASATVERLFGDVAYVRAGDGSILRTDVSALAEQSGIAADRLVCRGQVVQGNIVGGDDFALVPRWVPAARALAEYVEGSTVVGLAAAVYADLLVVMLYPALEDAPAVEVRVHGPELLAGSGIDIHTDLRRSVTKGHPIALHVEGRAGGDWLFSLPASDAALVRPASLMEGGPQWLDSTGALDYLARLRENRSLATVPVDDLLDSVDSMDAARSTIRALHAQLCDAEQLNRELDSANESLRKSNGNLRRNNRDYAKAQDDASPLAPFTGLFPSIREEIDWQLRAQSLLQFSVAERLAHPLDDWSYAPDFFDSLAECEHGDMSRMSLLRTMLFVLMGRDDLNGARAHRLREGSGGDDADRLDEHGNYIYRVNVHGQYRLHYTHDAAHHVTFRSVGTHDAELR</sequence>
<name>A0A7Y0EVR0_9BIFI</name>
<evidence type="ECO:0000313" key="3">
    <source>
        <dbReference type="EMBL" id="NMM96236.1"/>
    </source>
</evidence>
<feature type="region of interest" description="Disordered" evidence="2">
    <location>
        <begin position="301"/>
        <end position="335"/>
    </location>
</feature>
<keyword evidence="1" id="KW-0175">Coiled coil</keyword>
<gene>
    <name evidence="3" type="ORF">G1C98_0972</name>
</gene>
<dbReference type="AlphaFoldDB" id="A0A7Y0EVR0"/>
<accession>A0A7Y0EVR0</accession>
<dbReference type="RefSeq" id="WP_169079827.1">
    <property type="nucleotide sequence ID" value="NZ_JAAIIF010000008.1"/>
</dbReference>
<dbReference type="Proteomes" id="UP000529710">
    <property type="component" value="Unassembled WGS sequence"/>
</dbReference>